<keyword evidence="3" id="KW-1185">Reference proteome</keyword>
<proteinExistence type="predicted"/>
<protein>
    <submittedName>
        <fullName evidence="2">Uncharacterized protein</fullName>
    </submittedName>
</protein>
<name>A0AAD2E171_9LAMI</name>
<feature type="compositionally biased region" description="Basic and acidic residues" evidence="1">
    <location>
        <begin position="136"/>
        <end position="145"/>
    </location>
</feature>
<dbReference type="EMBL" id="OU503047">
    <property type="protein sequence ID" value="CAI9773349.1"/>
    <property type="molecule type" value="Genomic_DNA"/>
</dbReference>
<evidence type="ECO:0000313" key="2">
    <source>
        <dbReference type="EMBL" id="CAI9773349.1"/>
    </source>
</evidence>
<sequence length="154" mass="17320">MANPEDPFAAIANIGPNNEYPNYEIHHHVTNISSRTILDAERVTLSVKCPSCEKSFYVRTNMTAGTATTTTTEIEFNAAGTNFPVHENRKRESNKKNRNKGRLKATAAADRNNYTPPISVGKRGRTYDVDSDSEDDPRVPRKSNDVNRYLKFND</sequence>
<reference evidence="2" key="1">
    <citation type="submission" date="2023-05" db="EMBL/GenBank/DDBJ databases">
        <authorList>
            <person name="Huff M."/>
        </authorList>
    </citation>
    <scope>NUCLEOTIDE SEQUENCE</scope>
</reference>
<dbReference type="AlphaFoldDB" id="A0AAD2E171"/>
<evidence type="ECO:0000256" key="1">
    <source>
        <dbReference type="SAM" id="MobiDB-lite"/>
    </source>
</evidence>
<evidence type="ECO:0000313" key="3">
    <source>
        <dbReference type="Proteomes" id="UP000834106"/>
    </source>
</evidence>
<gene>
    <name evidence="2" type="ORF">FPE_LOCUS20779</name>
</gene>
<dbReference type="Proteomes" id="UP000834106">
    <property type="component" value="Chromosome 12"/>
</dbReference>
<organism evidence="2 3">
    <name type="scientific">Fraxinus pennsylvanica</name>
    <dbReference type="NCBI Taxonomy" id="56036"/>
    <lineage>
        <taxon>Eukaryota</taxon>
        <taxon>Viridiplantae</taxon>
        <taxon>Streptophyta</taxon>
        <taxon>Embryophyta</taxon>
        <taxon>Tracheophyta</taxon>
        <taxon>Spermatophyta</taxon>
        <taxon>Magnoliopsida</taxon>
        <taxon>eudicotyledons</taxon>
        <taxon>Gunneridae</taxon>
        <taxon>Pentapetalae</taxon>
        <taxon>asterids</taxon>
        <taxon>lamiids</taxon>
        <taxon>Lamiales</taxon>
        <taxon>Oleaceae</taxon>
        <taxon>Oleeae</taxon>
        <taxon>Fraxinus</taxon>
    </lineage>
</organism>
<feature type="compositionally biased region" description="Basic and acidic residues" evidence="1">
    <location>
        <begin position="86"/>
        <end position="95"/>
    </location>
</feature>
<accession>A0AAD2E171</accession>
<feature type="region of interest" description="Disordered" evidence="1">
    <location>
        <begin position="78"/>
        <end position="154"/>
    </location>
</feature>